<proteinExistence type="predicted"/>
<sequence length="102" mass="12010">MIGLLDLDMMLPRSIYLTFTLQIMYKIINTDVRYYDHFVTKPTFLVKKTAKCAHYIEQNTTNCYKIVNTKRTHQIEKLHSIELKLLSNNKIIENTNTSAQQV</sequence>
<gene>
    <name evidence="1" type="ORF">VIOR3934_21056</name>
</gene>
<comment type="caution">
    <text evidence="1">The sequence shown here is derived from an EMBL/GenBank/DDBJ whole genome shotgun (WGS) entry which is preliminary data.</text>
</comment>
<protein>
    <submittedName>
        <fullName evidence="1">Uncharacterized protein</fullName>
    </submittedName>
</protein>
<accession>F9SRK7</accession>
<dbReference type="AlphaFoldDB" id="F9SRK7"/>
<organism evidence="1 2">
    <name type="scientific">Vibrio orientalis CIP 102891 = ATCC 33934</name>
    <dbReference type="NCBI Taxonomy" id="675816"/>
    <lineage>
        <taxon>Bacteria</taxon>
        <taxon>Pseudomonadati</taxon>
        <taxon>Pseudomonadota</taxon>
        <taxon>Gammaproteobacteria</taxon>
        <taxon>Vibrionales</taxon>
        <taxon>Vibrionaceae</taxon>
        <taxon>Vibrio</taxon>
        <taxon>Vibrio oreintalis group</taxon>
    </lineage>
</organism>
<dbReference type="EMBL" id="AFWH01000018">
    <property type="protein sequence ID" value="EGU51402.1"/>
    <property type="molecule type" value="Genomic_DNA"/>
</dbReference>
<dbReference type="Proteomes" id="UP000002817">
    <property type="component" value="Unassembled WGS sequence"/>
</dbReference>
<evidence type="ECO:0000313" key="1">
    <source>
        <dbReference type="EMBL" id="EGU51402.1"/>
    </source>
</evidence>
<reference evidence="1 2" key="1">
    <citation type="journal article" date="2012" name="Int. J. Syst. Evol. Microbiol.">
        <title>Vibrio caribbeanicus sp. nov., isolated from the marine sponge Scleritoderma cyanea.</title>
        <authorList>
            <person name="Hoffmann M."/>
            <person name="Monday S.R."/>
            <person name="Allard M.W."/>
            <person name="Strain E.A."/>
            <person name="Whittaker P."/>
            <person name="Naum M."/>
            <person name="McCarthy P.J."/>
            <person name="Lopez J.V."/>
            <person name="Fischer M."/>
            <person name="Brown E.W."/>
        </authorList>
    </citation>
    <scope>NUCLEOTIDE SEQUENCE [LARGE SCALE GENOMIC DNA]</scope>
    <source>
        <strain evidence="2">CIP 102891 / ATCC 33934</strain>
    </source>
</reference>
<name>F9SRK7_VIBOR</name>
<evidence type="ECO:0000313" key="2">
    <source>
        <dbReference type="Proteomes" id="UP000002817"/>
    </source>
</evidence>